<dbReference type="SUPFAM" id="SSF51126">
    <property type="entry name" value="Pectin lyase-like"/>
    <property type="match status" value="1"/>
</dbReference>
<accession>A0A0F9A5P0</accession>
<proteinExistence type="predicted"/>
<feature type="non-terminal residue" evidence="1">
    <location>
        <position position="136"/>
    </location>
</feature>
<dbReference type="InterPro" id="IPR012334">
    <property type="entry name" value="Pectin_lyas_fold"/>
</dbReference>
<protein>
    <submittedName>
        <fullName evidence="1">Uncharacterized protein</fullName>
    </submittedName>
</protein>
<dbReference type="InterPro" id="IPR011050">
    <property type="entry name" value="Pectin_lyase_fold/virulence"/>
</dbReference>
<organism evidence="1">
    <name type="scientific">marine sediment metagenome</name>
    <dbReference type="NCBI Taxonomy" id="412755"/>
    <lineage>
        <taxon>unclassified sequences</taxon>
        <taxon>metagenomes</taxon>
        <taxon>ecological metagenomes</taxon>
    </lineage>
</organism>
<evidence type="ECO:0000313" key="1">
    <source>
        <dbReference type="EMBL" id="KKL04780.1"/>
    </source>
</evidence>
<dbReference type="Gene3D" id="2.160.20.10">
    <property type="entry name" value="Single-stranded right-handed beta-helix, Pectin lyase-like"/>
    <property type="match status" value="1"/>
</dbReference>
<reference evidence="1" key="1">
    <citation type="journal article" date="2015" name="Nature">
        <title>Complex archaea that bridge the gap between prokaryotes and eukaryotes.</title>
        <authorList>
            <person name="Spang A."/>
            <person name="Saw J.H."/>
            <person name="Jorgensen S.L."/>
            <person name="Zaremba-Niedzwiedzka K."/>
            <person name="Martijn J."/>
            <person name="Lind A.E."/>
            <person name="van Eijk R."/>
            <person name="Schleper C."/>
            <person name="Guy L."/>
            <person name="Ettema T.J."/>
        </authorList>
    </citation>
    <scope>NUCLEOTIDE SEQUENCE</scope>
</reference>
<dbReference type="EMBL" id="LAZR01044388">
    <property type="protein sequence ID" value="KKL04780.1"/>
    <property type="molecule type" value="Genomic_DNA"/>
</dbReference>
<name>A0A0F9A5P0_9ZZZZ</name>
<dbReference type="AlphaFoldDB" id="A0A0F9A5P0"/>
<sequence length="136" mass="14228">MADEKVSLMGTVTPAADHLVHLITGVSTTPDNNKATLSALFKDIAVTSAETSAGVTPTDLRYEPGNVLRYGAIPNNVFNSTAAVNKAIAAAATTADSGLYRTPIIFPPADDRYRCGDLDPIVYSDVIMTGATIEAI</sequence>
<comment type="caution">
    <text evidence="1">The sequence shown here is derived from an EMBL/GenBank/DDBJ whole genome shotgun (WGS) entry which is preliminary data.</text>
</comment>
<gene>
    <name evidence="1" type="ORF">LCGC14_2612650</name>
</gene>